<dbReference type="PANTHER" id="PTHR45848">
    <property type="entry name" value="DUAL SPECIFICITY PROTEIN PHOSPHATASE 12 FAMILY MEMBER"/>
    <property type="match status" value="1"/>
</dbReference>
<evidence type="ECO:0000313" key="8">
    <source>
        <dbReference type="EnsemblMetazoa" id="PHUM213200-PA"/>
    </source>
</evidence>
<dbReference type="InterPro" id="IPR000387">
    <property type="entry name" value="Tyr_Pase_dom"/>
</dbReference>
<dbReference type="VEuPathDB" id="VectorBase:PHUM213200"/>
<dbReference type="FunCoup" id="E0VHM7">
    <property type="interactions" value="1926"/>
</dbReference>
<dbReference type="STRING" id="121224.E0VHM7"/>
<comment type="similarity">
    <text evidence="1">Belongs to the protein-tyrosine phosphatase family. Non-receptor class dual specificity subfamily.</text>
</comment>
<dbReference type="EMBL" id="DS235171">
    <property type="protein sequence ID" value="EEB12913.1"/>
    <property type="molecule type" value="Genomic_DNA"/>
</dbReference>
<dbReference type="KEGG" id="phu:Phum_PHUM213200"/>
<dbReference type="CTD" id="8237456"/>
<dbReference type="InterPro" id="IPR029021">
    <property type="entry name" value="Prot-tyrosine_phosphatase-like"/>
</dbReference>
<dbReference type="PROSITE" id="PS50054">
    <property type="entry name" value="TYR_PHOSPHATASE_DUAL"/>
    <property type="match status" value="1"/>
</dbReference>
<reference evidence="8" key="3">
    <citation type="submission" date="2020-05" db="UniProtKB">
        <authorList>
            <consortium name="EnsemblMetazoa"/>
        </authorList>
    </citation>
    <scope>IDENTIFICATION</scope>
    <source>
        <strain evidence="8">USDA</strain>
    </source>
</reference>
<name>E0VHM7_PEDHC</name>
<feature type="domain" description="Tyrosine-protein phosphatase" evidence="5">
    <location>
        <begin position="1"/>
        <end position="86"/>
    </location>
</feature>
<evidence type="ECO:0000259" key="6">
    <source>
        <dbReference type="PROSITE" id="PS50056"/>
    </source>
</evidence>
<evidence type="ECO:0000256" key="4">
    <source>
        <dbReference type="ARBA" id="ARBA00022912"/>
    </source>
</evidence>
<dbReference type="AlphaFoldDB" id="E0VHM7"/>
<dbReference type="RefSeq" id="XP_002425651.1">
    <property type="nucleotide sequence ID" value="XM_002425606.1"/>
</dbReference>
<dbReference type="SUPFAM" id="SSF52799">
    <property type="entry name" value="(Phosphotyrosine protein) phosphatases II"/>
    <property type="match status" value="1"/>
</dbReference>
<evidence type="ECO:0000256" key="2">
    <source>
        <dbReference type="ARBA" id="ARBA00013064"/>
    </source>
</evidence>
<gene>
    <name evidence="8" type="primary">8237456</name>
    <name evidence="7" type="ORF">Phum_PHUM213200</name>
</gene>
<evidence type="ECO:0000256" key="3">
    <source>
        <dbReference type="ARBA" id="ARBA00022801"/>
    </source>
</evidence>
<organism>
    <name type="scientific">Pediculus humanus subsp. corporis</name>
    <name type="common">Body louse</name>
    <dbReference type="NCBI Taxonomy" id="121224"/>
    <lineage>
        <taxon>Eukaryota</taxon>
        <taxon>Metazoa</taxon>
        <taxon>Ecdysozoa</taxon>
        <taxon>Arthropoda</taxon>
        <taxon>Hexapoda</taxon>
        <taxon>Insecta</taxon>
        <taxon>Pterygota</taxon>
        <taxon>Neoptera</taxon>
        <taxon>Paraneoptera</taxon>
        <taxon>Psocodea</taxon>
        <taxon>Troctomorpha</taxon>
        <taxon>Phthiraptera</taxon>
        <taxon>Anoplura</taxon>
        <taxon>Pediculidae</taxon>
        <taxon>Pediculus</taxon>
    </lineage>
</organism>
<dbReference type="Pfam" id="PF00782">
    <property type="entry name" value="DSPc"/>
    <property type="match status" value="1"/>
</dbReference>
<reference evidence="7" key="2">
    <citation type="submission" date="2007-04" db="EMBL/GenBank/DDBJ databases">
        <title>The genome of the human body louse.</title>
        <authorList>
            <consortium name="The Human Body Louse Genome Consortium"/>
            <person name="Kirkness E."/>
            <person name="Walenz B."/>
            <person name="Hass B."/>
            <person name="Bruggner R."/>
            <person name="Strausberg R."/>
        </authorList>
    </citation>
    <scope>NUCLEOTIDE SEQUENCE</scope>
    <source>
        <strain evidence="7">USDA</strain>
    </source>
</reference>
<dbReference type="GO" id="GO:0005634">
    <property type="term" value="C:nucleus"/>
    <property type="evidence" value="ECO:0007669"/>
    <property type="project" value="TreeGrafter"/>
</dbReference>
<evidence type="ECO:0000259" key="5">
    <source>
        <dbReference type="PROSITE" id="PS50054"/>
    </source>
</evidence>
<keyword evidence="4" id="KW-0904">Protein phosphatase</keyword>
<dbReference type="SMART" id="SM00195">
    <property type="entry name" value="DSPc"/>
    <property type="match status" value="1"/>
</dbReference>
<keyword evidence="9" id="KW-1185">Reference proteome</keyword>
<evidence type="ECO:0000313" key="9">
    <source>
        <dbReference type="Proteomes" id="UP000009046"/>
    </source>
</evidence>
<dbReference type="InterPro" id="IPR000340">
    <property type="entry name" value="Dual-sp_phosphatase_cat-dom"/>
</dbReference>
<dbReference type="HOGENOM" id="CLU_023312_1_2_1"/>
<keyword evidence="3 7" id="KW-0378">Hydrolase</keyword>
<dbReference type="GO" id="GO:0008138">
    <property type="term" value="F:protein tyrosine/serine/threonine phosphatase activity"/>
    <property type="evidence" value="ECO:0007669"/>
    <property type="project" value="TreeGrafter"/>
</dbReference>
<sequence length="241" mass="28071">MPNNDLLSHFDDAYNFIDEGLKKSAVLVHCLCGISRSSTIVISYFMKKENWTLKHSFDYCKSKWSCINPNPSFMAQLKLYQYFCYELDKNDIIYKMYRWHTMINLGTQLCDIKNIINFSPENYAFNSSNEGNLKCKKCRQILANKSNVLFHVPNQKFDWLDETNIAENKNIEKEIFCKDSIYIEPLPWMENIFNNDSGKLLCSNSKCKQKIGCFNWFKGCKCSCGTNLYPGFKLTSSKIDG</sequence>
<dbReference type="EnsemblMetazoa" id="PHUM213200-RA">
    <property type="protein sequence ID" value="PHUM213200-PA"/>
    <property type="gene ID" value="PHUM213200"/>
</dbReference>
<dbReference type="InterPro" id="IPR016130">
    <property type="entry name" value="Tyr_Pase_AS"/>
</dbReference>
<dbReference type="OrthoDB" id="2017893at2759"/>
<evidence type="ECO:0000256" key="1">
    <source>
        <dbReference type="ARBA" id="ARBA00008601"/>
    </source>
</evidence>
<dbReference type="PANTHER" id="PTHR45848:SF4">
    <property type="entry name" value="DUAL SPECIFICITY PROTEIN PHOSPHATASE 12"/>
    <property type="match status" value="1"/>
</dbReference>
<dbReference type="eggNOG" id="KOG1716">
    <property type="taxonomic scope" value="Eukaryota"/>
</dbReference>
<proteinExistence type="inferred from homology"/>
<feature type="domain" description="Tyrosine specific protein phosphatases" evidence="6">
    <location>
        <begin position="4"/>
        <end position="63"/>
    </location>
</feature>
<dbReference type="CDD" id="cd14498">
    <property type="entry name" value="DSP"/>
    <property type="match status" value="1"/>
</dbReference>
<protein>
    <recommendedName>
        <fullName evidence="2">protein-tyrosine-phosphatase</fullName>
        <ecNumber evidence="2">3.1.3.48</ecNumber>
    </recommendedName>
</protein>
<dbReference type="Proteomes" id="UP000009046">
    <property type="component" value="Unassembled WGS sequence"/>
</dbReference>
<dbReference type="OMA" id="LYWNNFA"/>
<dbReference type="PROSITE" id="PS00383">
    <property type="entry name" value="TYR_PHOSPHATASE_1"/>
    <property type="match status" value="1"/>
</dbReference>
<dbReference type="InterPro" id="IPR020422">
    <property type="entry name" value="TYR_PHOSPHATASE_DUAL_dom"/>
</dbReference>
<dbReference type="Gene3D" id="3.90.190.10">
    <property type="entry name" value="Protein tyrosine phosphatase superfamily"/>
    <property type="match status" value="1"/>
</dbReference>
<dbReference type="GO" id="GO:0004725">
    <property type="term" value="F:protein tyrosine phosphatase activity"/>
    <property type="evidence" value="ECO:0007669"/>
    <property type="project" value="UniProtKB-EC"/>
</dbReference>
<reference evidence="7" key="1">
    <citation type="submission" date="2007-04" db="EMBL/GenBank/DDBJ databases">
        <title>Annotation of Pediculus humanus corporis strain USDA.</title>
        <authorList>
            <person name="Kirkness E."/>
            <person name="Hannick L."/>
            <person name="Hass B."/>
            <person name="Bruggner R."/>
            <person name="Lawson D."/>
            <person name="Bidwell S."/>
            <person name="Joardar V."/>
            <person name="Caler E."/>
            <person name="Walenz B."/>
            <person name="Inman J."/>
            <person name="Schobel S."/>
            <person name="Galinsky K."/>
            <person name="Amedeo P."/>
            <person name="Strausberg R."/>
        </authorList>
    </citation>
    <scope>NUCLEOTIDE SEQUENCE</scope>
    <source>
        <strain evidence="7">USDA</strain>
    </source>
</reference>
<dbReference type="GeneID" id="8237456"/>
<dbReference type="EC" id="3.1.3.48" evidence="2"/>
<dbReference type="PROSITE" id="PS50056">
    <property type="entry name" value="TYR_PHOSPHATASE_2"/>
    <property type="match status" value="1"/>
</dbReference>
<dbReference type="InParanoid" id="E0VHM7"/>
<accession>E0VHM7</accession>
<dbReference type="EMBL" id="AAZO01002453">
    <property type="status" value="NOT_ANNOTATED_CDS"/>
    <property type="molecule type" value="Genomic_DNA"/>
</dbReference>
<evidence type="ECO:0000313" key="7">
    <source>
        <dbReference type="EMBL" id="EEB12913.1"/>
    </source>
</evidence>